<dbReference type="Gene3D" id="1.20.5.1930">
    <property type="match status" value="1"/>
</dbReference>
<dbReference type="PANTHER" id="PTHR24421:SF10">
    <property type="entry name" value="NITRATE_NITRITE SENSOR PROTEIN NARQ"/>
    <property type="match status" value="1"/>
</dbReference>
<dbReference type="Proteomes" id="UP001202244">
    <property type="component" value="Chromosome"/>
</dbReference>
<dbReference type="SUPFAM" id="SSF55874">
    <property type="entry name" value="ATPase domain of HSP90 chaperone/DNA topoisomerase II/histidine kinase"/>
    <property type="match status" value="1"/>
</dbReference>
<feature type="transmembrane region" description="Helical" evidence="9">
    <location>
        <begin position="84"/>
        <end position="109"/>
    </location>
</feature>
<feature type="domain" description="Histidine kinase/HSP90-like ATPase" evidence="10">
    <location>
        <begin position="299"/>
        <end position="387"/>
    </location>
</feature>
<evidence type="ECO:0000256" key="1">
    <source>
        <dbReference type="ARBA" id="ARBA00000085"/>
    </source>
</evidence>
<dbReference type="Pfam" id="PF02518">
    <property type="entry name" value="HATPase_c"/>
    <property type="match status" value="1"/>
</dbReference>
<dbReference type="InterPro" id="IPR003594">
    <property type="entry name" value="HATPase_dom"/>
</dbReference>
<evidence type="ECO:0000256" key="5">
    <source>
        <dbReference type="ARBA" id="ARBA00022741"/>
    </source>
</evidence>
<dbReference type="GO" id="GO:0016301">
    <property type="term" value="F:kinase activity"/>
    <property type="evidence" value="ECO:0007669"/>
    <property type="project" value="UniProtKB-KW"/>
</dbReference>
<evidence type="ECO:0000313" key="12">
    <source>
        <dbReference type="EMBL" id="UNS96825.1"/>
    </source>
</evidence>
<dbReference type="Gene3D" id="3.30.565.10">
    <property type="entry name" value="Histidine kinase-like ATPase, C-terminal domain"/>
    <property type="match status" value="1"/>
</dbReference>
<evidence type="ECO:0000256" key="7">
    <source>
        <dbReference type="ARBA" id="ARBA00022840"/>
    </source>
</evidence>
<evidence type="ECO:0000259" key="11">
    <source>
        <dbReference type="Pfam" id="PF07730"/>
    </source>
</evidence>
<feature type="transmembrane region" description="Helical" evidence="9">
    <location>
        <begin position="138"/>
        <end position="158"/>
    </location>
</feature>
<dbReference type="InterPro" id="IPR011712">
    <property type="entry name" value="Sig_transdc_His_kin_sub3_dim/P"/>
</dbReference>
<feature type="transmembrane region" description="Helical" evidence="9">
    <location>
        <begin position="20"/>
        <end position="41"/>
    </location>
</feature>
<evidence type="ECO:0000259" key="10">
    <source>
        <dbReference type="Pfam" id="PF02518"/>
    </source>
</evidence>
<keyword evidence="9" id="KW-0812">Transmembrane</keyword>
<keyword evidence="5" id="KW-0547">Nucleotide-binding</keyword>
<protein>
    <recommendedName>
        <fullName evidence="2">histidine kinase</fullName>
        <ecNumber evidence="2">2.7.13.3</ecNumber>
    </recommendedName>
</protein>
<keyword evidence="3" id="KW-0597">Phosphoprotein</keyword>
<keyword evidence="4" id="KW-0808">Transferase</keyword>
<reference evidence="12 13" key="1">
    <citation type="journal article" date="2023" name="Microbiol. Spectr.">
        <title>Synergy between Genome Mining, Metabolomics, and Bioinformatics Uncovers Antibacterial Chlorinated Carbazole Alkaloids and Their Biosynthetic Gene Cluster from Streptomyces tubbatahanensis sp. nov., a Novel Actinomycete Isolated from Sulu Sea, Philippines.</title>
        <authorList>
            <person name="Tenebro C.P."/>
            <person name="Trono D.J.V.L."/>
            <person name="Balida L.A.P."/>
            <person name="Bayog L.K.A."/>
            <person name="Bruna J.R."/>
            <person name="Sabido E.M."/>
            <person name="Caspe D.P.C."/>
            <person name="de Los Santos E.L.C."/>
            <person name="Saludes J.P."/>
            <person name="Dalisay D.S."/>
        </authorList>
    </citation>
    <scope>NUCLEOTIDE SEQUENCE [LARGE SCALE GENOMIC DNA]</scope>
    <source>
        <strain evidence="12 13">DSD3025</strain>
    </source>
</reference>
<evidence type="ECO:0000256" key="9">
    <source>
        <dbReference type="SAM" id="Phobius"/>
    </source>
</evidence>
<organism evidence="12 13">
    <name type="scientific">Streptomyces tubbatahanensis</name>
    <dbReference type="NCBI Taxonomy" id="2923272"/>
    <lineage>
        <taxon>Bacteria</taxon>
        <taxon>Bacillati</taxon>
        <taxon>Actinomycetota</taxon>
        <taxon>Actinomycetes</taxon>
        <taxon>Kitasatosporales</taxon>
        <taxon>Streptomycetaceae</taxon>
        <taxon>Streptomyces</taxon>
    </lineage>
</organism>
<dbReference type="InterPro" id="IPR036890">
    <property type="entry name" value="HATPase_C_sf"/>
</dbReference>
<dbReference type="CDD" id="cd16917">
    <property type="entry name" value="HATPase_UhpB-NarQ-NarX-like"/>
    <property type="match status" value="1"/>
</dbReference>
<dbReference type="RefSeq" id="WP_242750856.1">
    <property type="nucleotide sequence ID" value="NZ_CP093846.1"/>
</dbReference>
<keyword evidence="6 12" id="KW-0418">Kinase</keyword>
<evidence type="ECO:0000256" key="2">
    <source>
        <dbReference type="ARBA" id="ARBA00012438"/>
    </source>
</evidence>
<feature type="transmembrane region" description="Helical" evidence="9">
    <location>
        <begin position="61"/>
        <end position="77"/>
    </location>
</feature>
<gene>
    <name evidence="12" type="ORF">MMF93_10100</name>
</gene>
<keyword evidence="7" id="KW-0067">ATP-binding</keyword>
<comment type="catalytic activity">
    <reaction evidence="1">
        <text>ATP + protein L-histidine = ADP + protein N-phospho-L-histidine.</text>
        <dbReference type="EC" id="2.7.13.3"/>
    </reaction>
</comment>
<keyword evidence="8" id="KW-0902">Two-component regulatory system</keyword>
<name>A0ABY3XQZ2_9ACTN</name>
<feature type="domain" description="Signal transduction histidine kinase subgroup 3 dimerisation and phosphoacceptor" evidence="11">
    <location>
        <begin position="191"/>
        <end position="254"/>
    </location>
</feature>
<dbReference type="EC" id="2.7.13.3" evidence="2"/>
<keyword evidence="13" id="KW-1185">Reference proteome</keyword>
<dbReference type="Pfam" id="PF07730">
    <property type="entry name" value="HisKA_3"/>
    <property type="match status" value="1"/>
</dbReference>
<dbReference type="InterPro" id="IPR050482">
    <property type="entry name" value="Sensor_HK_TwoCompSys"/>
</dbReference>
<keyword evidence="9" id="KW-1133">Transmembrane helix</keyword>
<evidence type="ECO:0000256" key="8">
    <source>
        <dbReference type="ARBA" id="ARBA00023012"/>
    </source>
</evidence>
<dbReference type="PANTHER" id="PTHR24421">
    <property type="entry name" value="NITRATE/NITRITE SENSOR PROTEIN NARX-RELATED"/>
    <property type="match status" value="1"/>
</dbReference>
<sequence>MTYRACDRGPASVPTRLSRLLPAPWLPAAVAFCGAFFPAALPGAPLYGPGLSGPAAVPGHAVSAVVGVLAAVAMVRVPKRRWPLFLVTGVDAVVRAPGLLVAVASYVAATTCRRPRDVVLFTSVASVLVAVPRPGVEFASALGGVALFVWLPVTAGLWRAARGQVVAGLRERAERLEREQATRAEQARAQERARIARDMHDVVAHRVSLMVLRAGAMEINATEEKTAAEAELIRTTGKEALTQLRAVLGILSEPDGESFRPRPTLADLDRLLDQSRSAGVPVERRDEGAAGGGVPAMVEHTAYRVVQEALTNIHKHAGRAATRVVVRHLPSALEVTITNDAASGQTRTMPGSGLGLLGLQERVELLGGHFTAASKPGGGFVVTARLPA</sequence>
<evidence type="ECO:0000313" key="13">
    <source>
        <dbReference type="Proteomes" id="UP001202244"/>
    </source>
</evidence>
<evidence type="ECO:0000256" key="3">
    <source>
        <dbReference type="ARBA" id="ARBA00022553"/>
    </source>
</evidence>
<accession>A0ABY3XQZ2</accession>
<dbReference type="EMBL" id="CP093846">
    <property type="protein sequence ID" value="UNS96825.1"/>
    <property type="molecule type" value="Genomic_DNA"/>
</dbReference>
<evidence type="ECO:0000256" key="4">
    <source>
        <dbReference type="ARBA" id="ARBA00022679"/>
    </source>
</evidence>
<proteinExistence type="predicted"/>
<keyword evidence="9" id="KW-0472">Membrane</keyword>
<evidence type="ECO:0000256" key="6">
    <source>
        <dbReference type="ARBA" id="ARBA00022777"/>
    </source>
</evidence>